<evidence type="ECO:0000259" key="4">
    <source>
        <dbReference type="Pfam" id="PF25087"/>
    </source>
</evidence>
<proteinExistence type="inferred from homology"/>
<dbReference type="PANTHER" id="PTHR43300">
    <property type="entry name" value="ACETYLTRANSFERASE"/>
    <property type="match status" value="1"/>
</dbReference>
<dbReference type="Proteomes" id="UP000051950">
    <property type="component" value="Unassembled WGS sequence"/>
</dbReference>
<feature type="domain" description="Mannose-1-phosphate guanyltransferase C-terminal" evidence="4">
    <location>
        <begin position="93"/>
        <end position="182"/>
    </location>
</feature>
<evidence type="ECO:0000256" key="2">
    <source>
        <dbReference type="PIRSR" id="PIRSR620019-2"/>
    </source>
</evidence>
<dbReference type="EMBL" id="LMZQ01000023">
    <property type="protein sequence ID" value="KRT14176.1"/>
    <property type="molecule type" value="Genomic_DNA"/>
</dbReference>
<dbReference type="OrthoDB" id="1115300at2"/>
<dbReference type="Pfam" id="PF17836">
    <property type="entry name" value="PglD_N"/>
    <property type="match status" value="1"/>
</dbReference>
<dbReference type="InterPro" id="IPR050179">
    <property type="entry name" value="Trans_hexapeptide_repeat"/>
</dbReference>
<evidence type="ECO:0000259" key="3">
    <source>
        <dbReference type="Pfam" id="PF17836"/>
    </source>
</evidence>
<dbReference type="RefSeq" id="WP_057934182.1">
    <property type="nucleotide sequence ID" value="NZ_LMZQ01000023.1"/>
</dbReference>
<dbReference type="Gene3D" id="3.40.50.20">
    <property type="match status" value="1"/>
</dbReference>
<accession>A0A0T5VK10</accession>
<dbReference type="SUPFAM" id="SSF51161">
    <property type="entry name" value="Trimeric LpxA-like enzymes"/>
    <property type="match status" value="1"/>
</dbReference>
<keyword evidence="6" id="KW-1185">Reference proteome</keyword>
<dbReference type="PANTHER" id="PTHR43300:SF4">
    <property type="entry name" value="ACYL-[ACYL-CARRIER-PROTEIN]--UDP-N-ACETYLGLUCOSAMINE O-ACYLTRANSFERASE"/>
    <property type="match status" value="1"/>
</dbReference>
<dbReference type="InterPro" id="IPR041561">
    <property type="entry name" value="PglD_N"/>
</dbReference>
<comment type="similarity">
    <text evidence="1">Belongs to the transferase hexapeptide repeat family.</text>
</comment>
<dbReference type="InterPro" id="IPR020019">
    <property type="entry name" value="AcTrfase_PglD-like"/>
</dbReference>
<organism evidence="5 6">
    <name type="scientific">Pedobacter ginsenosidimutans</name>
    <dbReference type="NCBI Taxonomy" id="687842"/>
    <lineage>
        <taxon>Bacteria</taxon>
        <taxon>Pseudomonadati</taxon>
        <taxon>Bacteroidota</taxon>
        <taxon>Sphingobacteriia</taxon>
        <taxon>Sphingobacteriales</taxon>
        <taxon>Sphingobacteriaceae</taxon>
        <taxon>Pedobacter</taxon>
    </lineage>
</organism>
<feature type="binding site" evidence="2">
    <location>
        <position position="71"/>
    </location>
    <ligand>
        <name>substrate</name>
    </ligand>
</feature>
<protein>
    <submittedName>
        <fullName evidence="5">Uncharacterized protein</fullName>
    </submittedName>
</protein>
<dbReference type="STRING" id="687842.ASU31_20760"/>
<dbReference type="Pfam" id="PF25087">
    <property type="entry name" value="GMPPB_C"/>
    <property type="match status" value="1"/>
</dbReference>
<gene>
    <name evidence="5" type="ORF">ASU31_20760</name>
</gene>
<evidence type="ECO:0000313" key="5">
    <source>
        <dbReference type="EMBL" id="KRT14176.1"/>
    </source>
</evidence>
<comment type="caution">
    <text evidence="5">The sequence shown here is derived from an EMBL/GenBank/DDBJ whole genome shotgun (WGS) entry which is preliminary data.</text>
</comment>
<feature type="domain" description="PglD N-terminal" evidence="3">
    <location>
        <begin position="2"/>
        <end position="83"/>
    </location>
</feature>
<name>A0A0T5VK10_9SPHI</name>
<dbReference type="CDD" id="cd03360">
    <property type="entry name" value="LbH_AT_putative"/>
    <property type="match status" value="1"/>
</dbReference>
<feature type="binding site" evidence="2">
    <location>
        <position position="166"/>
    </location>
    <ligand>
        <name>acetyl-CoA</name>
        <dbReference type="ChEBI" id="CHEBI:57288"/>
    </ligand>
</feature>
<dbReference type="AlphaFoldDB" id="A0A0T5VK10"/>
<evidence type="ECO:0000256" key="1">
    <source>
        <dbReference type="ARBA" id="ARBA00007274"/>
    </source>
</evidence>
<dbReference type="Gene3D" id="2.160.10.10">
    <property type="entry name" value="Hexapeptide repeat proteins"/>
    <property type="match status" value="1"/>
</dbReference>
<reference evidence="5 6" key="1">
    <citation type="submission" date="2015-11" db="EMBL/GenBank/DDBJ databases">
        <title>Sequence of Pedobacter ginsenosidimutans.</title>
        <authorList>
            <person name="Carson E."/>
            <person name="Keyser V."/>
            <person name="Newman J."/>
            <person name="Miller J."/>
        </authorList>
    </citation>
    <scope>NUCLEOTIDE SEQUENCE [LARGE SCALE GENOMIC DNA]</scope>
    <source>
        <strain evidence="5 6">KACC 14530</strain>
    </source>
</reference>
<dbReference type="InterPro" id="IPR056729">
    <property type="entry name" value="GMPPB_C"/>
</dbReference>
<dbReference type="InterPro" id="IPR011004">
    <property type="entry name" value="Trimer_LpxA-like_sf"/>
</dbReference>
<evidence type="ECO:0000313" key="6">
    <source>
        <dbReference type="Proteomes" id="UP000051950"/>
    </source>
</evidence>
<sequence>MKVIIYGTGKMAEFICYSFMNDSDYNVVAFCVDDAYVPPAGSMLLGLPILSLAQVIKDFPPETHKMHIAIGRNSARESVYNRVSESGYSFANYVSSKANVWPDLVIGNNTFIDQCCDIQPFVTIGNNCMLIGARIGHHSTIQNNVLLSGNILAGNVTIGNNSFLGINSAVKEDIVIGSHNIIGAGVFINKNTEDYAIVSNATVPQRVGDSKRFVMFNKAQDVKQT</sequence>